<sequence length="274" mass="30655">MNNNSNLKKGSLVCVSTGMQLGAHISPISQSHIENADIVFAVMADGIMQKWVESMNPNVFNMQQFYQKGKPRSDTYEEMMQTMLSEMRKGKNVVGAFYGHAGVFVTPSHKAIAIAKAEGYYAHMEPGISAEDCLFADCGINPGQLGCANYEATQLVFYQRNIDACGYLILWQANIVGDRTLIKRATNRKYRQLLVDVLSEHYPLEHEVILYEAPTLAIDSPRVESITLGDFINAPLKPHTTLVLPPSKPLRRNADIFEQYEQLEANVVQLELVK</sequence>
<dbReference type="GO" id="GO:0008168">
    <property type="term" value="F:methyltransferase activity"/>
    <property type="evidence" value="ECO:0007669"/>
    <property type="project" value="UniProtKB-KW"/>
</dbReference>
<dbReference type="EMBL" id="CP136600">
    <property type="protein sequence ID" value="WOH39264.1"/>
    <property type="molecule type" value="Genomic_DNA"/>
</dbReference>
<proteinExistence type="predicted"/>
<evidence type="ECO:0000259" key="1">
    <source>
        <dbReference type="Pfam" id="PF00590"/>
    </source>
</evidence>
<gene>
    <name evidence="2" type="ORF">RI844_08575</name>
</gene>
<dbReference type="InterPro" id="IPR014777">
    <property type="entry name" value="4pyrrole_Mease_sub1"/>
</dbReference>
<feature type="domain" description="Tetrapyrrole methylase" evidence="1">
    <location>
        <begin position="12"/>
        <end position="215"/>
    </location>
</feature>
<dbReference type="Proteomes" id="UP001301442">
    <property type="component" value="Chromosome"/>
</dbReference>
<evidence type="ECO:0000313" key="3">
    <source>
        <dbReference type="Proteomes" id="UP001301442"/>
    </source>
</evidence>
<keyword evidence="2" id="KW-0489">Methyltransferase</keyword>
<dbReference type="Pfam" id="PF00590">
    <property type="entry name" value="TP_methylase"/>
    <property type="match status" value="1"/>
</dbReference>
<dbReference type="CDD" id="cd19916">
    <property type="entry name" value="OphMA_like"/>
    <property type="match status" value="1"/>
</dbReference>
<dbReference type="Gene3D" id="3.40.1010.10">
    <property type="entry name" value="Cobalt-precorrin-4 Transmethylase, Domain 1"/>
    <property type="match status" value="1"/>
</dbReference>
<reference evidence="2 3" key="1">
    <citation type="submission" date="2023-09" db="EMBL/GenBank/DDBJ databases">
        <authorList>
            <person name="Qi X."/>
        </authorList>
    </citation>
    <scope>NUCLEOTIDE SEQUENCE [LARGE SCALE GENOMIC DNA]</scope>
    <source>
        <strain evidence="2 3">S1-1</strain>
    </source>
</reference>
<name>A0ABZ0GUC6_9GAMM</name>
<dbReference type="SUPFAM" id="SSF53790">
    <property type="entry name" value="Tetrapyrrole methylase"/>
    <property type="match status" value="1"/>
</dbReference>
<keyword evidence="3" id="KW-1185">Reference proteome</keyword>
<keyword evidence="2" id="KW-0808">Transferase</keyword>
<organism evidence="2 3">
    <name type="scientific">Thalassotalea fonticola</name>
    <dbReference type="NCBI Taxonomy" id="3065649"/>
    <lineage>
        <taxon>Bacteria</taxon>
        <taxon>Pseudomonadati</taxon>
        <taxon>Pseudomonadota</taxon>
        <taxon>Gammaproteobacteria</taxon>
        <taxon>Alteromonadales</taxon>
        <taxon>Colwelliaceae</taxon>
        <taxon>Thalassotalea</taxon>
    </lineage>
</organism>
<dbReference type="InterPro" id="IPR000878">
    <property type="entry name" value="4pyrrol_Mease"/>
</dbReference>
<accession>A0ABZ0GUC6</accession>
<evidence type="ECO:0000313" key="2">
    <source>
        <dbReference type="EMBL" id="WOH39264.1"/>
    </source>
</evidence>
<protein>
    <submittedName>
        <fullName evidence="2">SAM-dependent methyltransferase</fullName>
    </submittedName>
</protein>
<dbReference type="InterPro" id="IPR035996">
    <property type="entry name" value="4pyrrol_Methylase_sf"/>
</dbReference>
<dbReference type="GO" id="GO:0032259">
    <property type="term" value="P:methylation"/>
    <property type="evidence" value="ECO:0007669"/>
    <property type="project" value="UniProtKB-KW"/>
</dbReference>
<dbReference type="RefSeq" id="WP_348398031.1">
    <property type="nucleotide sequence ID" value="NZ_CP136600.1"/>
</dbReference>